<evidence type="ECO:0000313" key="4">
    <source>
        <dbReference type="Proteomes" id="UP000001883"/>
    </source>
</evidence>
<sequence length="426" mass="46804">MVSTFPSSTPGGVTPNCAALDSHPVAGARRIRHPLAAAGVPYAPALADVLQEPTVLHQPRVQVRTLSSAASPLPGVLAPEVCEVVIEPHVPVQLAQTLGSLRRGAQDFSYRALSRADGAERIWLTARTPFHEFPAVLYVERVAETATLPETLPSLHRLLMRPVRIRIWVSYSAADQQMQARADLQALAQEMTYWLGLHDPAEQFGALSSFESLPPRVQQAWRQNPGLRLSASGQLDRQMLNAIVEQRITQTEAFRTLGWVLRKYGSPAPSTGLGNQPEGMRVYPSARTLATIPTWDWHRAGVDKSRYDAVYAYARSAESLKNIAAEGDVALLARSLHAVRGVGPWSISEALQRVCGHPDAISVGDYHLAHAVGELFIGQRTDDAGMLSLLAPFSPHRQRLVRLMHASGFSKQRYGARMTIEDHRDR</sequence>
<dbReference type="SUPFAM" id="SSF48150">
    <property type="entry name" value="DNA-glycosylase"/>
    <property type="match status" value="1"/>
</dbReference>
<dbReference type="Gene3D" id="1.10.340.30">
    <property type="entry name" value="Hypothetical protein, domain 2"/>
    <property type="match status" value="1"/>
</dbReference>
<dbReference type="eggNOG" id="COG0122">
    <property type="taxonomic scope" value="Bacteria"/>
</dbReference>
<dbReference type="InterPro" id="IPR051912">
    <property type="entry name" value="Alkylbase_DNA_Glycosylase/TA"/>
</dbReference>
<dbReference type="AlphaFoldDB" id="D2NRF5"/>
<keyword evidence="1" id="KW-0227">DNA damage</keyword>
<protein>
    <submittedName>
        <fullName evidence="3">3-methyladenine DNA glycosylase/8-oxoguanine DNA glycosylase</fullName>
    </submittedName>
</protein>
<dbReference type="KEGG" id="rmu:RMDY18_03990"/>
<dbReference type="STRING" id="680646.RMDY18_03990"/>
<dbReference type="GO" id="GO:0006285">
    <property type="term" value="P:base-excision repair, AP site formation"/>
    <property type="evidence" value="ECO:0007669"/>
    <property type="project" value="TreeGrafter"/>
</dbReference>
<keyword evidence="4" id="KW-1185">Reference proteome</keyword>
<dbReference type="EMBL" id="AP011540">
    <property type="protein sequence ID" value="BAI64231.1"/>
    <property type="molecule type" value="Genomic_DNA"/>
</dbReference>
<dbReference type="PANTHER" id="PTHR43003">
    <property type="entry name" value="DNA-3-METHYLADENINE GLYCOSYLASE"/>
    <property type="match status" value="1"/>
</dbReference>
<evidence type="ECO:0000313" key="3">
    <source>
        <dbReference type="EMBL" id="BAI64231.1"/>
    </source>
</evidence>
<reference evidence="3 4" key="3">
    <citation type="journal article" date="2010" name="Sequencing">
        <title>Complete Genome Sequence of Rothia mucilaginosa DY-18: A Clinical Isolate with Dense Meshwork-Like Structures from a Persistent Apical Periodontitis Lesion.</title>
        <authorList>
            <person name="Yamane K."/>
            <person name="Nambu T."/>
            <person name="Yamanaka T."/>
            <person name="Mashimo C."/>
            <person name="Sugimori C."/>
            <person name="Leung K.-P."/>
            <person name="Fukushima H."/>
        </authorList>
    </citation>
    <scope>NUCLEOTIDE SEQUENCE [LARGE SCALE GENOMIC DNA]</scope>
    <source>
        <strain evidence="3 4">DY-18</strain>
    </source>
</reference>
<dbReference type="GO" id="GO:0043916">
    <property type="term" value="F:DNA-7-methylguanine glycosylase activity"/>
    <property type="evidence" value="ECO:0007669"/>
    <property type="project" value="TreeGrafter"/>
</dbReference>
<reference evidence="3 4" key="2">
    <citation type="journal article" date="2010" name="J Osaka Dent Univ">
        <title>Isolation and identification of Rothia mucilaginosa from persistent apical periodontitis lesions.</title>
        <authorList>
            <person name="Yamane K."/>
            <person name="Yoshida M."/>
            <person name="Fujihira T."/>
            <person name="Baba T."/>
            <person name="Tsuji N."/>
            <person name="Hayashi H."/>
            <person name="Sugimori C."/>
            <person name="Yamanaka T."/>
            <person name="Mashimo C."/>
            <person name="Nambu T."/>
            <person name="Kawai H."/>
            <person name="Fukushima H."/>
        </authorList>
    </citation>
    <scope>NUCLEOTIDE SEQUENCE [LARGE SCALE GENOMIC DNA]</scope>
    <source>
        <strain evidence="3 4">DY-18</strain>
    </source>
</reference>
<gene>
    <name evidence="3" type="ordered locus">RMDY18_03990</name>
</gene>
<dbReference type="GO" id="GO:0008725">
    <property type="term" value="F:DNA-3-methyladenine glycosylase activity"/>
    <property type="evidence" value="ECO:0007669"/>
    <property type="project" value="TreeGrafter"/>
</dbReference>
<keyword evidence="2" id="KW-0234">DNA repair</keyword>
<organism evidence="3 4">
    <name type="scientific">Rothia mucilaginosa (strain DY-18)</name>
    <name type="common">Stomatococcus mucilaginosus</name>
    <dbReference type="NCBI Taxonomy" id="680646"/>
    <lineage>
        <taxon>Bacteria</taxon>
        <taxon>Bacillati</taxon>
        <taxon>Actinomycetota</taxon>
        <taxon>Actinomycetes</taxon>
        <taxon>Micrococcales</taxon>
        <taxon>Micrococcaceae</taxon>
        <taxon>Rothia</taxon>
    </lineage>
</organism>
<proteinExistence type="predicted"/>
<dbReference type="PANTHER" id="PTHR43003:SF6">
    <property type="entry name" value="DNA GLYCOSYLASE"/>
    <property type="match status" value="1"/>
</dbReference>
<dbReference type="InterPro" id="IPR011257">
    <property type="entry name" value="DNA_glycosylase"/>
</dbReference>
<dbReference type="Proteomes" id="UP000001883">
    <property type="component" value="Chromosome"/>
</dbReference>
<evidence type="ECO:0000256" key="2">
    <source>
        <dbReference type="ARBA" id="ARBA00023204"/>
    </source>
</evidence>
<dbReference type="GO" id="GO:0032993">
    <property type="term" value="C:protein-DNA complex"/>
    <property type="evidence" value="ECO:0007669"/>
    <property type="project" value="TreeGrafter"/>
</dbReference>
<accession>D2NRF5</accession>
<dbReference type="GO" id="GO:0005737">
    <property type="term" value="C:cytoplasm"/>
    <property type="evidence" value="ECO:0007669"/>
    <property type="project" value="TreeGrafter"/>
</dbReference>
<dbReference type="GO" id="GO:0006307">
    <property type="term" value="P:DNA alkylation repair"/>
    <property type="evidence" value="ECO:0007669"/>
    <property type="project" value="TreeGrafter"/>
</dbReference>
<reference evidence="4" key="1">
    <citation type="submission" date="2009-07" db="EMBL/GenBank/DDBJ databases">
        <title>Complete genome sequence of Rothia mucilaginosa DJ.</title>
        <authorList>
            <person name="Yamane K."/>
            <person name="Nambu T."/>
            <person name="Mashimo C."/>
            <person name="Sugimori C."/>
            <person name="Yamanaka T."/>
            <person name="Leung K."/>
            <person name="Fukushima H."/>
        </authorList>
    </citation>
    <scope>NUCLEOTIDE SEQUENCE [LARGE SCALE GENOMIC DNA]</scope>
    <source>
        <strain evidence="4">DY-18</strain>
    </source>
</reference>
<name>D2NRF5_ROTMD</name>
<dbReference type="GO" id="GO:0032131">
    <property type="term" value="F:alkylated DNA binding"/>
    <property type="evidence" value="ECO:0007669"/>
    <property type="project" value="TreeGrafter"/>
</dbReference>
<evidence type="ECO:0000256" key="1">
    <source>
        <dbReference type="ARBA" id="ARBA00022763"/>
    </source>
</evidence>
<dbReference type="HOGENOM" id="CLU_052970_0_0_11"/>